<evidence type="ECO:0000259" key="8">
    <source>
        <dbReference type="PROSITE" id="PS50162"/>
    </source>
</evidence>
<feature type="compositionally biased region" description="Acidic residues" evidence="7">
    <location>
        <begin position="376"/>
        <end position="393"/>
    </location>
</feature>
<dbReference type="InterPro" id="IPR052093">
    <property type="entry name" value="HR_Repair_Mediator"/>
</dbReference>
<feature type="region of interest" description="Disordered" evidence="7">
    <location>
        <begin position="316"/>
        <end position="417"/>
    </location>
</feature>
<dbReference type="eggNOG" id="KOG1433">
    <property type="taxonomic scope" value="Eukaryota"/>
</dbReference>
<reference evidence="9 10" key="1">
    <citation type="journal article" date="2011" name="Nat. Biotechnol.">
        <title>Comparative genomic analysis of the thermophilic biomass-degrading fungi Myceliophthora thermophila and Thielavia terrestris.</title>
        <authorList>
            <person name="Berka R.M."/>
            <person name="Grigoriev I.V."/>
            <person name="Otillar R."/>
            <person name="Salamov A."/>
            <person name="Grimwood J."/>
            <person name="Reid I."/>
            <person name="Ishmael N."/>
            <person name="John T."/>
            <person name="Darmond C."/>
            <person name="Moisan M.-C."/>
            <person name="Henrissat B."/>
            <person name="Coutinho P.M."/>
            <person name="Lombard V."/>
            <person name="Natvig D.O."/>
            <person name="Lindquist E."/>
            <person name="Schmutz J."/>
            <person name="Lucas S."/>
            <person name="Harris P."/>
            <person name="Powlowski J."/>
            <person name="Bellemare A."/>
            <person name="Taylor D."/>
            <person name="Butler G."/>
            <person name="de Vries R.P."/>
            <person name="Allijn I.E."/>
            <person name="van den Brink J."/>
            <person name="Ushinsky S."/>
            <person name="Storms R."/>
            <person name="Powell A.J."/>
            <person name="Paulsen I.T."/>
            <person name="Elbourne L.D.H."/>
            <person name="Baker S.E."/>
            <person name="Magnuson J."/>
            <person name="LaBoissiere S."/>
            <person name="Clutterbuck A.J."/>
            <person name="Martinez D."/>
            <person name="Wogulis M."/>
            <person name="de Leon A.L."/>
            <person name="Rey M.W."/>
            <person name="Tsang A."/>
        </authorList>
    </citation>
    <scope>NUCLEOTIDE SEQUENCE [LARGE SCALE GENOMIC DNA]</scope>
    <source>
        <strain evidence="10">ATCC 38088 / NRRL 8126</strain>
    </source>
</reference>
<gene>
    <name evidence="9" type="ORF">THITE_2122591</name>
</gene>
<dbReference type="Proteomes" id="UP000008181">
    <property type="component" value="Chromosome 5"/>
</dbReference>
<accession>G2RDM1</accession>
<keyword evidence="4" id="KW-0067">ATP-binding</keyword>
<keyword evidence="6" id="KW-0539">Nucleus</keyword>
<dbReference type="GO" id="GO:0140664">
    <property type="term" value="F:ATP-dependent DNA damage sensor activity"/>
    <property type="evidence" value="ECO:0007669"/>
    <property type="project" value="InterPro"/>
</dbReference>
<dbReference type="OrthoDB" id="5957327at2759"/>
<dbReference type="InterPro" id="IPR027417">
    <property type="entry name" value="P-loop_NTPase"/>
</dbReference>
<evidence type="ECO:0000256" key="4">
    <source>
        <dbReference type="ARBA" id="ARBA00022840"/>
    </source>
</evidence>
<dbReference type="PANTHER" id="PTHR46239:SF1">
    <property type="entry name" value="DNA REPAIR PROTEIN RAD51 HOMOLOG 3"/>
    <property type="match status" value="1"/>
</dbReference>
<dbReference type="GO" id="GO:0000707">
    <property type="term" value="P:meiotic DNA recombinase assembly"/>
    <property type="evidence" value="ECO:0007669"/>
    <property type="project" value="TreeGrafter"/>
</dbReference>
<proteinExistence type="predicted"/>
<dbReference type="EMBL" id="CP003013">
    <property type="protein sequence ID" value="AEO70806.1"/>
    <property type="molecule type" value="Genomic_DNA"/>
</dbReference>
<feature type="compositionally biased region" description="Acidic residues" evidence="7">
    <location>
        <begin position="335"/>
        <end position="355"/>
    </location>
</feature>
<feature type="compositionally biased region" description="Basic and acidic residues" evidence="7">
    <location>
        <begin position="394"/>
        <end position="408"/>
    </location>
</feature>
<dbReference type="RefSeq" id="XP_003657142.1">
    <property type="nucleotide sequence ID" value="XM_003657094.1"/>
</dbReference>
<sequence length="417" mass="44888">MSMMNYHAIHGHDVSSFDLPSTHRLPTVSAAQALEDLERDNSNFISTGLASLDASLRSGLDGSGPAGIRKGHVTEVWGPPGAGKTALGIQLAARCLAERRGVVWVDGFHRMPIARLRAVAGKEAAQAEDADSGCLDGFTHYTCPSLPHLIALLCRPTVSCIPPGTSLVVVDSLSALVNHSFPKHPETRTATDSKGSKGPSASARRLQVLQYIAGSLQKLAATRDLAVVVLTQCATKMQAERGATLIPAINASVWDQGMSTRLVLFRDWLQERSGVRGVHFVGIQKSDGKDTASLIDSIGAFTVEKTGLVAVDYDNTRPSRTLTSTPAQKRKLGDTDFEIADSDDEDYGWDDDEDLPPMPSQWQGSEDLLLVRPLESEDEQQQDEDEEPLDTGTEEDRCPSDVAEHADTEPNGPDRAG</sequence>
<dbReference type="GO" id="GO:0005657">
    <property type="term" value="C:replication fork"/>
    <property type="evidence" value="ECO:0007669"/>
    <property type="project" value="TreeGrafter"/>
</dbReference>
<dbReference type="GeneID" id="11522929"/>
<keyword evidence="5" id="KW-0234">DNA repair</keyword>
<dbReference type="KEGG" id="ttt:THITE_2122591"/>
<feature type="compositionally biased region" description="Polar residues" evidence="7">
    <location>
        <begin position="316"/>
        <end position="327"/>
    </location>
</feature>
<keyword evidence="10" id="KW-1185">Reference proteome</keyword>
<comment type="subcellular location">
    <subcellularLocation>
        <location evidence="1">Nucleus</location>
    </subcellularLocation>
</comment>
<evidence type="ECO:0000256" key="7">
    <source>
        <dbReference type="SAM" id="MobiDB-lite"/>
    </source>
</evidence>
<evidence type="ECO:0000256" key="3">
    <source>
        <dbReference type="ARBA" id="ARBA00022763"/>
    </source>
</evidence>
<organism evidence="9 10">
    <name type="scientific">Thermothielavioides terrestris (strain ATCC 38088 / NRRL 8126)</name>
    <name type="common">Thielavia terrestris</name>
    <dbReference type="NCBI Taxonomy" id="578455"/>
    <lineage>
        <taxon>Eukaryota</taxon>
        <taxon>Fungi</taxon>
        <taxon>Dikarya</taxon>
        <taxon>Ascomycota</taxon>
        <taxon>Pezizomycotina</taxon>
        <taxon>Sordariomycetes</taxon>
        <taxon>Sordariomycetidae</taxon>
        <taxon>Sordariales</taxon>
        <taxon>Chaetomiaceae</taxon>
        <taxon>Thermothielavioides</taxon>
        <taxon>Thermothielavioides terrestris</taxon>
    </lineage>
</organism>
<dbReference type="Gene3D" id="3.40.50.300">
    <property type="entry name" value="P-loop containing nucleotide triphosphate hydrolases"/>
    <property type="match status" value="1"/>
</dbReference>
<dbReference type="PROSITE" id="PS50162">
    <property type="entry name" value="RECA_2"/>
    <property type="match status" value="1"/>
</dbReference>
<evidence type="ECO:0000313" key="10">
    <source>
        <dbReference type="Proteomes" id="UP000008181"/>
    </source>
</evidence>
<dbReference type="SUPFAM" id="SSF52540">
    <property type="entry name" value="P-loop containing nucleoside triphosphate hydrolases"/>
    <property type="match status" value="1"/>
</dbReference>
<evidence type="ECO:0000313" key="9">
    <source>
        <dbReference type="EMBL" id="AEO70806.1"/>
    </source>
</evidence>
<dbReference type="GO" id="GO:0033063">
    <property type="term" value="C:Rad51B-Rad51C-Rad51D-XRCC2 complex"/>
    <property type="evidence" value="ECO:0007669"/>
    <property type="project" value="TreeGrafter"/>
</dbReference>
<feature type="domain" description="RecA family profile 1" evidence="8">
    <location>
        <begin position="41"/>
        <end position="233"/>
    </location>
</feature>
<protein>
    <recommendedName>
        <fullName evidence="8">RecA family profile 1 domain-containing protein</fullName>
    </recommendedName>
</protein>
<dbReference type="GO" id="GO:0007131">
    <property type="term" value="P:reciprocal meiotic recombination"/>
    <property type="evidence" value="ECO:0007669"/>
    <property type="project" value="TreeGrafter"/>
</dbReference>
<keyword evidence="3" id="KW-0227">DNA damage</keyword>
<keyword evidence="2" id="KW-0547">Nucleotide-binding</keyword>
<dbReference type="GO" id="GO:0008821">
    <property type="term" value="F:crossover junction DNA endonuclease activity"/>
    <property type="evidence" value="ECO:0007669"/>
    <property type="project" value="TreeGrafter"/>
</dbReference>
<dbReference type="AlphaFoldDB" id="G2RDM1"/>
<evidence type="ECO:0000256" key="2">
    <source>
        <dbReference type="ARBA" id="ARBA00022741"/>
    </source>
</evidence>
<dbReference type="GO" id="GO:0033065">
    <property type="term" value="C:Rad51C-XRCC3 complex"/>
    <property type="evidence" value="ECO:0007669"/>
    <property type="project" value="TreeGrafter"/>
</dbReference>
<evidence type="ECO:0000256" key="6">
    <source>
        <dbReference type="ARBA" id="ARBA00023242"/>
    </source>
</evidence>
<dbReference type="CDD" id="cd01393">
    <property type="entry name" value="RecA-like"/>
    <property type="match status" value="1"/>
</dbReference>
<evidence type="ECO:0000256" key="1">
    <source>
        <dbReference type="ARBA" id="ARBA00004123"/>
    </source>
</evidence>
<dbReference type="GO" id="GO:0005524">
    <property type="term" value="F:ATP binding"/>
    <property type="evidence" value="ECO:0007669"/>
    <property type="project" value="UniProtKB-KW"/>
</dbReference>
<dbReference type="STRING" id="578455.G2RDM1"/>
<dbReference type="HOGENOM" id="CLU_043547_1_0_1"/>
<dbReference type="PANTHER" id="PTHR46239">
    <property type="entry name" value="DNA REPAIR PROTEIN RAD51 HOMOLOG 3 RAD51C"/>
    <property type="match status" value="1"/>
</dbReference>
<dbReference type="GO" id="GO:0000400">
    <property type="term" value="F:four-way junction DNA binding"/>
    <property type="evidence" value="ECO:0007669"/>
    <property type="project" value="TreeGrafter"/>
</dbReference>
<dbReference type="InterPro" id="IPR020588">
    <property type="entry name" value="RecA_ATP-bd"/>
</dbReference>
<evidence type="ECO:0000256" key="5">
    <source>
        <dbReference type="ARBA" id="ARBA00023204"/>
    </source>
</evidence>
<name>G2RDM1_THETT</name>